<dbReference type="GO" id="GO:0003684">
    <property type="term" value="F:damaged DNA binding"/>
    <property type="evidence" value="ECO:0007669"/>
    <property type="project" value="InterPro"/>
</dbReference>
<keyword evidence="5" id="KW-0539">Nucleus</keyword>
<evidence type="ECO:0000256" key="4">
    <source>
        <dbReference type="ARBA" id="ARBA00023204"/>
    </source>
</evidence>
<dbReference type="Pfam" id="PF10405">
    <property type="entry name" value="BHD_3"/>
    <property type="match status" value="1"/>
</dbReference>
<keyword evidence="11" id="KW-1185">Reference proteome</keyword>
<dbReference type="SMART" id="SM01031">
    <property type="entry name" value="BHD_2"/>
    <property type="match status" value="1"/>
</dbReference>
<accession>A0AAD9HLG3</accession>
<gene>
    <name evidence="10" type="ORF">LX32DRAFT_672288</name>
</gene>
<dbReference type="GO" id="GO:0000111">
    <property type="term" value="C:nucleotide-excision repair factor 2 complex"/>
    <property type="evidence" value="ECO:0007669"/>
    <property type="project" value="TreeGrafter"/>
</dbReference>
<dbReference type="Proteomes" id="UP001232148">
    <property type="component" value="Unassembled WGS sequence"/>
</dbReference>
<dbReference type="InterPro" id="IPR038765">
    <property type="entry name" value="Papain-like_cys_pep_sf"/>
</dbReference>
<dbReference type="Gene3D" id="3.90.260.10">
    <property type="entry name" value="Transglutaminase-like"/>
    <property type="match status" value="1"/>
</dbReference>
<dbReference type="PANTHER" id="PTHR12135:SF0">
    <property type="entry name" value="DNA REPAIR PROTEIN COMPLEMENTING XP-C CELLS"/>
    <property type="match status" value="1"/>
</dbReference>
<feature type="compositionally biased region" description="Polar residues" evidence="6">
    <location>
        <begin position="137"/>
        <end position="146"/>
    </location>
</feature>
<protein>
    <submittedName>
        <fullName evidence="10">Rad4 transglutaminase-like domain-containing protein</fullName>
    </submittedName>
</protein>
<organism evidence="10 11">
    <name type="scientific">Colletotrichum zoysiae</name>
    <dbReference type="NCBI Taxonomy" id="1216348"/>
    <lineage>
        <taxon>Eukaryota</taxon>
        <taxon>Fungi</taxon>
        <taxon>Dikarya</taxon>
        <taxon>Ascomycota</taxon>
        <taxon>Pezizomycotina</taxon>
        <taxon>Sordariomycetes</taxon>
        <taxon>Hypocreomycetidae</taxon>
        <taxon>Glomerellales</taxon>
        <taxon>Glomerellaceae</taxon>
        <taxon>Colletotrichum</taxon>
        <taxon>Colletotrichum graminicola species complex</taxon>
    </lineage>
</organism>
<evidence type="ECO:0000256" key="3">
    <source>
        <dbReference type="ARBA" id="ARBA00022763"/>
    </source>
</evidence>
<name>A0AAD9HLG3_9PEZI</name>
<feature type="domain" description="Rad4 beta-hairpin" evidence="8">
    <location>
        <begin position="575"/>
        <end position="638"/>
    </location>
</feature>
<feature type="domain" description="Rad4 beta-hairpin" evidence="7">
    <location>
        <begin position="516"/>
        <end position="573"/>
    </location>
</feature>
<proteinExistence type="inferred from homology"/>
<evidence type="ECO:0000256" key="2">
    <source>
        <dbReference type="ARBA" id="ARBA00009525"/>
    </source>
</evidence>
<evidence type="ECO:0000313" key="11">
    <source>
        <dbReference type="Proteomes" id="UP001232148"/>
    </source>
</evidence>
<keyword evidence="4" id="KW-0234">DNA repair</keyword>
<sequence length="931" mass="104245">MAGRKRTRATRSVAVESDVPDVYQEMLAEAADVHRSTLVEQPTKRLKRPGEKKPETSIAMTKILAAEGTDDDDDEGIEFEDVTIPPATVQTIYKNSDDEEDDEDDEDVDGIELEGVDFGAVQPDPEALEEPKKLTLNLSEHSSTATGARKGTKKRNPASKEEKERRVSIHKTHLLCLLLHCALRNRWCDDEQVQNSVRPLLTKKIVDYLKPSPNLPQFGQTESLKNGLQQASTIFMSKFQITERGLRRSLWAEDPEHLTNYEPPTDMDSCMDCSDFRNAAGKLCGSRDVGAQLYCALLRSVGVRARLVCSLQPLSFVQGGPNLPRTQATKLPKKPTNEEKIRDQLPRYNTNVQEQLPSASSLVSPLRRLGHPNATAYRLPLIPPPTRQQPTKTLKRIRESPFPVYWVEVLDIGHQKWQPVDPLVTKSMWKPRALEPPATDKENSMTYVIAFDTDGTARDVTKRYAKAYTAKTRRLRIETAVDNGDRWWRRALKPFARRWPNDLDQIENNELKAIEEREPMPRNVADFKDHPVFALERHLRRNEVLVPDAQPAGTVAAGNRAPLEKVYRRKDVRTARSRDKWYRIGREVKPMQLPVKFLPRRSNAKPGGYVDDGYGGDERMATGTPVFTQEQTEVYRAPSVVDGRVPKNKFGNIDMYVASMLPEGGIHITDEFDTAARAAYTLGIDYAPALTGFQFKGKRGTAVFNGIVVAQEYEEAVRAVMAGFDDIDVQAEHSKRSLVAINTWRRFLMALRIRERIWAGVDIEERVKEDKRLVELAAADENGDVAKHDIEESGGFCAEDRAAIDDNARTTAGCKVGLMTHARDPMVSYMAESSGGFVENDNARNGTCIASQVAVDNIRAELSNEERNEVDCAVIDNGGTAAGRGENRDRAEGKGRLEPEPGDEEFEDAPSDVTEEYDMEDDDGGGGFLVD</sequence>
<feature type="domain" description="Rad4 beta-hairpin" evidence="9">
    <location>
        <begin position="645"/>
        <end position="721"/>
    </location>
</feature>
<comment type="similarity">
    <text evidence="2">Belongs to the XPC family.</text>
</comment>
<dbReference type="InterPro" id="IPR042488">
    <property type="entry name" value="Rad4_BHD3_sf"/>
</dbReference>
<evidence type="ECO:0000256" key="1">
    <source>
        <dbReference type="ARBA" id="ARBA00004123"/>
    </source>
</evidence>
<dbReference type="InterPro" id="IPR004583">
    <property type="entry name" value="DNA_repair_Rad4"/>
</dbReference>
<dbReference type="AlphaFoldDB" id="A0AAD9HLG3"/>
<dbReference type="InterPro" id="IPR018327">
    <property type="entry name" value="BHD_2"/>
</dbReference>
<dbReference type="GO" id="GO:0071942">
    <property type="term" value="C:XPC complex"/>
    <property type="evidence" value="ECO:0007669"/>
    <property type="project" value="TreeGrafter"/>
</dbReference>
<dbReference type="InterPro" id="IPR018325">
    <property type="entry name" value="Rad4/PNGase_transGLS-fold"/>
</dbReference>
<dbReference type="Pfam" id="PF10404">
    <property type="entry name" value="BHD_2"/>
    <property type="match status" value="1"/>
</dbReference>
<dbReference type="SMART" id="SM01032">
    <property type="entry name" value="BHD_3"/>
    <property type="match status" value="1"/>
</dbReference>
<evidence type="ECO:0000259" key="8">
    <source>
        <dbReference type="SMART" id="SM01031"/>
    </source>
</evidence>
<feature type="region of interest" description="Disordered" evidence="6">
    <location>
        <begin position="876"/>
        <end position="931"/>
    </location>
</feature>
<dbReference type="InterPro" id="IPR018326">
    <property type="entry name" value="Rad4_beta-hairpin_dom1"/>
</dbReference>
<evidence type="ECO:0000256" key="5">
    <source>
        <dbReference type="ARBA" id="ARBA00023242"/>
    </source>
</evidence>
<dbReference type="Gene3D" id="3.30.70.2460">
    <property type="entry name" value="Rad4, beta-hairpin domain BHD3"/>
    <property type="match status" value="1"/>
</dbReference>
<dbReference type="InterPro" id="IPR036985">
    <property type="entry name" value="Transglutaminase-like_sf"/>
</dbReference>
<dbReference type="InterPro" id="IPR018328">
    <property type="entry name" value="Rad4_beta-hairpin_dom3"/>
</dbReference>
<dbReference type="GO" id="GO:0003697">
    <property type="term" value="F:single-stranded DNA binding"/>
    <property type="evidence" value="ECO:0007669"/>
    <property type="project" value="TreeGrafter"/>
</dbReference>
<evidence type="ECO:0000256" key="6">
    <source>
        <dbReference type="SAM" id="MobiDB-lite"/>
    </source>
</evidence>
<comment type="caution">
    <text evidence="10">The sequence shown here is derived from an EMBL/GenBank/DDBJ whole genome shotgun (WGS) entry which is preliminary data.</text>
</comment>
<dbReference type="GO" id="GO:0005737">
    <property type="term" value="C:cytoplasm"/>
    <property type="evidence" value="ECO:0007669"/>
    <property type="project" value="TreeGrafter"/>
</dbReference>
<dbReference type="Pfam" id="PF03835">
    <property type="entry name" value="Rad4"/>
    <property type="match status" value="1"/>
</dbReference>
<dbReference type="GO" id="GO:0006298">
    <property type="term" value="P:mismatch repair"/>
    <property type="evidence" value="ECO:0007669"/>
    <property type="project" value="TreeGrafter"/>
</dbReference>
<dbReference type="Gene3D" id="2.20.20.110">
    <property type="entry name" value="Rad4, beta-hairpin domain BHD1"/>
    <property type="match status" value="1"/>
</dbReference>
<reference evidence="10" key="1">
    <citation type="submission" date="2021-06" db="EMBL/GenBank/DDBJ databases">
        <title>Comparative genomics, transcriptomics and evolutionary studies reveal genomic signatures of adaptation to plant cell wall in hemibiotrophic fungi.</title>
        <authorList>
            <consortium name="DOE Joint Genome Institute"/>
            <person name="Baroncelli R."/>
            <person name="Diaz J.F."/>
            <person name="Benocci T."/>
            <person name="Peng M."/>
            <person name="Battaglia E."/>
            <person name="Haridas S."/>
            <person name="Andreopoulos W."/>
            <person name="Labutti K."/>
            <person name="Pangilinan J."/>
            <person name="Floch G.L."/>
            <person name="Makela M.R."/>
            <person name="Henrissat B."/>
            <person name="Grigoriev I.V."/>
            <person name="Crouch J.A."/>
            <person name="De Vries R.P."/>
            <person name="Sukno S.A."/>
            <person name="Thon M.R."/>
        </authorList>
    </citation>
    <scope>NUCLEOTIDE SEQUENCE</scope>
    <source>
        <strain evidence="10">MAFF235873</strain>
    </source>
</reference>
<dbReference type="EMBL" id="MU842851">
    <property type="protein sequence ID" value="KAK2030467.1"/>
    <property type="molecule type" value="Genomic_DNA"/>
</dbReference>
<dbReference type="PANTHER" id="PTHR12135">
    <property type="entry name" value="DNA REPAIR PROTEIN XP-C / RAD4"/>
    <property type="match status" value="1"/>
</dbReference>
<dbReference type="SMART" id="SM01030">
    <property type="entry name" value="BHD_1"/>
    <property type="match status" value="1"/>
</dbReference>
<evidence type="ECO:0000259" key="7">
    <source>
        <dbReference type="SMART" id="SM01030"/>
    </source>
</evidence>
<feature type="region of interest" description="Disordered" evidence="6">
    <location>
        <begin position="137"/>
        <end position="166"/>
    </location>
</feature>
<dbReference type="Pfam" id="PF10403">
    <property type="entry name" value="BHD_1"/>
    <property type="match status" value="1"/>
</dbReference>
<keyword evidence="3" id="KW-0227">DNA damage</keyword>
<evidence type="ECO:0000313" key="10">
    <source>
        <dbReference type="EMBL" id="KAK2030467.1"/>
    </source>
</evidence>
<dbReference type="GO" id="GO:0006289">
    <property type="term" value="P:nucleotide-excision repair"/>
    <property type="evidence" value="ECO:0007669"/>
    <property type="project" value="InterPro"/>
</dbReference>
<dbReference type="SUPFAM" id="SSF54001">
    <property type="entry name" value="Cysteine proteinases"/>
    <property type="match status" value="1"/>
</dbReference>
<feature type="compositionally biased region" description="Basic and acidic residues" evidence="6">
    <location>
        <begin position="885"/>
        <end position="899"/>
    </location>
</feature>
<comment type="subcellular location">
    <subcellularLocation>
        <location evidence="1">Nucleus</location>
    </subcellularLocation>
</comment>
<evidence type="ECO:0000259" key="9">
    <source>
        <dbReference type="SMART" id="SM01032"/>
    </source>
</evidence>
<feature type="compositionally biased region" description="Acidic residues" evidence="6">
    <location>
        <begin position="900"/>
        <end position="924"/>
    </location>
</feature>